<evidence type="ECO:0000256" key="4">
    <source>
        <dbReference type="SAM" id="MobiDB-lite"/>
    </source>
</evidence>
<feature type="region of interest" description="Disordered" evidence="4">
    <location>
        <begin position="98"/>
        <end position="205"/>
    </location>
</feature>
<keyword evidence="7" id="KW-1185">Reference proteome</keyword>
<dbReference type="PANTHER" id="PTHR31251:SF169">
    <property type="entry name" value="SQUAMOSA PROMOTER-BINDING-LIKE PROTEIN 8"/>
    <property type="match status" value="1"/>
</dbReference>
<keyword evidence="2" id="KW-0863">Zinc-finger</keyword>
<dbReference type="Gene3D" id="4.10.1100.10">
    <property type="entry name" value="Transcription factor, SBP-box domain"/>
    <property type="match status" value="1"/>
</dbReference>
<feature type="domain" description="SBP-type" evidence="5">
    <location>
        <begin position="31"/>
        <end position="108"/>
    </location>
</feature>
<feature type="compositionally biased region" description="Basic and acidic residues" evidence="4">
    <location>
        <begin position="108"/>
        <end position="120"/>
    </location>
</feature>
<feature type="compositionally biased region" description="Basic residues" evidence="4">
    <location>
        <begin position="98"/>
        <end position="107"/>
    </location>
</feature>
<feature type="compositionally biased region" description="Basic and acidic residues" evidence="4">
    <location>
        <begin position="14"/>
        <end position="23"/>
    </location>
</feature>
<dbReference type="InterPro" id="IPR036893">
    <property type="entry name" value="SBP_sf"/>
</dbReference>
<keyword evidence="1" id="KW-0479">Metal-binding</keyword>
<sequence length="828" mass="87405">MNSSGNAHKSSGSLERHDSDKRPRPSFAGASIVCLIEGCGADLSGSKDYHQRHKVCEVHARAASALHKGQLMRFCQQCSRFHPVAEFDEGKRSCRRRLLGHNKRRRKKEDPASEPDDHPAPHRPHFNMATSALPYDAHEEVRRRKGAAAPEHTPPRRLGQGLSLSPFSPHEAAPASDGPSLSQFLRDSGVAPRAPDGSLSSLLMGAPPQQTADFLGRTLGLSASQQLLLGFQPQRSANQELKPEARNTLQLHFPPSSATSLLPAAGARQSPSLQQLLDKSAGGHSLSSPGRHATAGGEASSLFPLPNSLEAGGSPWAGQLEGLVGGQRGGGLNHNSAPYLPQDRTGRISFKLFDKNPNDLPDDLRDQILDWLQRRPSAMETYLRPGCVHVSAYLAMPHPDWDALERDLLPLLAGLVRSQAWAGGTFTAFTTSMEAHVEQGVVQRVCPLTPAQGPVLLSVHPRCLVAGQPVEMTVTGRGLLHANNRLVCLHNGQRFLDSRPSAAPARPGTSSGRGLPVSWSHDDDAPLAPSPPRCGGQEWSPRVGAGPVGPSSWSADPVTGVETLVWTMAGPPPEARGSMFLEVDRGGCPSNMKPLLVADAALAAELAQLDAQLHSSGPPDSAARRAAESSADALVADLGWALGGQRKEGKSARLAAWARERGWRHTAERIRGSGGPAEVPSGERAAFSGKAARRAASAAMGVPGVPGQAAPDNMTLNGTRKENLGALHSSVKQGTREQGAAGKPSPVWQQVVRQAPGGGGQLGSKGGQQVPVGFGCTIGTGPWQGEAGAARRLVTAVYSAAISRTRVCLSEREPAQTVCSLVWGPVCV</sequence>
<dbReference type="OrthoDB" id="514967at2759"/>
<gene>
    <name evidence="6" type="ORF">KFL_009790030</name>
</gene>
<feature type="region of interest" description="Disordered" evidence="4">
    <location>
        <begin position="278"/>
        <end position="307"/>
    </location>
</feature>
<keyword evidence="3" id="KW-0862">Zinc</keyword>
<evidence type="ECO:0000313" key="6">
    <source>
        <dbReference type="EMBL" id="GAQ92321.1"/>
    </source>
</evidence>
<dbReference type="GO" id="GO:0005634">
    <property type="term" value="C:nucleus"/>
    <property type="evidence" value="ECO:0000318"/>
    <property type="project" value="GO_Central"/>
</dbReference>
<dbReference type="Proteomes" id="UP000054558">
    <property type="component" value="Unassembled WGS sequence"/>
</dbReference>
<dbReference type="OMA" id="ANAKGWE"/>
<dbReference type="PROSITE" id="PS51141">
    <property type="entry name" value="ZF_SBP"/>
    <property type="match status" value="1"/>
</dbReference>
<dbReference type="GO" id="GO:0008270">
    <property type="term" value="F:zinc ion binding"/>
    <property type="evidence" value="ECO:0007669"/>
    <property type="project" value="UniProtKB-KW"/>
</dbReference>
<feature type="region of interest" description="Disordered" evidence="4">
    <location>
        <begin position="497"/>
        <end position="554"/>
    </location>
</feature>
<organism evidence="6 7">
    <name type="scientific">Klebsormidium nitens</name>
    <name type="common">Green alga</name>
    <name type="synonym">Ulothrix nitens</name>
    <dbReference type="NCBI Taxonomy" id="105231"/>
    <lineage>
        <taxon>Eukaryota</taxon>
        <taxon>Viridiplantae</taxon>
        <taxon>Streptophyta</taxon>
        <taxon>Klebsormidiophyceae</taxon>
        <taxon>Klebsormidiales</taxon>
        <taxon>Klebsormidiaceae</taxon>
        <taxon>Klebsormidium</taxon>
    </lineage>
</organism>
<evidence type="ECO:0000256" key="2">
    <source>
        <dbReference type="ARBA" id="ARBA00022771"/>
    </source>
</evidence>
<evidence type="ECO:0000256" key="3">
    <source>
        <dbReference type="ARBA" id="ARBA00022833"/>
    </source>
</evidence>
<protein>
    <recommendedName>
        <fullName evidence="5">SBP-type domain-containing protein</fullName>
    </recommendedName>
</protein>
<dbReference type="AlphaFoldDB" id="A0A1Y1ISR5"/>
<name>A0A1Y1ISR5_KLENI</name>
<evidence type="ECO:0000259" key="5">
    <source>
        <dbReference type="PROSITE" id="PS51141"/>
    </source>
</evidence>
<dbReference type="PANTHER" id="PTHR31251">
    <property type="entry name" value="SQUAMOSA PROMOTER-BINDING-LIKE PROTEIN 4"/>
    <property type="match status" value="1"/>
</dbReference>
<dbReference type="Pfam" id="PF03110">
    <property type="entry name" value="SBP"/>
    <property type="match status" value="1"/>
</dbReference>
<feature type="compositionally biased region" description="Polar residues" evidence="4">
    <location>
        <begin position="1"/>
        <end position="13"/>
    </location>
</feature>
<dbReference type="GO" id="GO:0001216">
    <property type="term" value="F:DNA-binding transcription activator activity"/>
    <property type="evidence" value="ECO:0000318"/>
    <property type="project" value="GO_Central"/>
</dbReference>
<dbReference type="InterPro" id="IPR004333">
    <property type="entry name" value="SBP_dom"/>
</dbReference>
<evidence type="ECO:0000313" key="7">
    <source>
        <dbReference type="Proteomes" id="UP000054558"/>
    </source>
</evidence>
<dbReference type="InterPro" id="IPR044817">
    <property type="entry name" value="SBP-like"/>
</dbReference>
<dbReference type="GO" id="GO:0000976">
    <property type="term" value="F:transcription cis-regulatory region binding"/>
    <property type="evidence" value="ECO:0000318"/>
    <property type="project" value="GO_Central"/>
</dbReference>
<accession>A0A1Y1ISR5</accession>
<proteinExistence type="predicted"/>
<dbReference type="SUPFAM" id="SSF103612">
    <property type="entry name" value="SBT domain"/>
    <property type="match status" value="1"/>
</dbReference>
<dbReference type="EMBL" id="DF237928">
    <property type="protein sequence ID" value="GAQ92321.1"/>
    <property type="molecule type" value="Genomic_DNA"/>
</dbReference>
<evidence type="ECO:0000256" key="1">
    <source>
        <dbReference type="ARBA" id="ARBA00022723"/>
    </source>
</evidence>
<reference evidence="6 7" key="1">
    <citation type="journal article" date="2014" name="Nat. Commun.">
        <title>Klebsormidium flaccidum genome reveals primary factors for plant terrestrial adaptation.</title>
        <authorList>
            <person name="Hori K."/>
            <person name="Maruyama F."/>
            <person name="Fujisawa T."/>
            <person name="Togashi T."/>
            <person name="Yamamoto N."/>
            <person name="Seo M."/>
            <person name="Sato S."/>
            <person name="Yamada T."/>
            <person name="Mori H."/>
            <person name="Tajima N."/>
            <person name="Moriyama T."/>
            <person name="Ikeuchi M."/>
            <person name="Watanabe M."/>
            <person name="Wada H."/>
            <person name="Kobayashi K."/>
            <person name="Saito M."/>
            <person name="Masuda T."/>
            <person name="Sasaki-Sekimoto Y."/>
            <person name="Mashiguchi K."/>
            <person name="Awai K."/>
            <person name="Shimojima M."/>
            <person name="Masuda S."/>
            <person name="Iwai M."/>
            <person name="Nobusawa T."/>
            <person name="Narise T."/>
            <person name="Kondo S."/>
            <person name="Saito H."/>
            <person name="Sato R."/>
            <person name="Murakawa M."/>
            <person name="Ihara Y."/>
            <person name="Oshima-Yamada Y."/>
            <person name="Ohtaka K."/>
            <person name="Satoh M."/>
            <person name="Sonobe K."/>
            <person name="Ishii M."/>
            <person name="Ohtani R."/>
            <person name="Kanamori-Sato M."/>
            <person name="Honoki R."/>
            <person name="Miyazaki D."/>
            <person name="Mochizuki H."/>
            <person name="Umetsu J."/>
            <person name="Higashi K."/>
            <person name="Shibata D."/>
            <person name="Kamiya Y."/>
            <person name="Sato N."/>
            <person name="Nakamura Y."/>
            <person name="Tabata S."/>
            <person name="Ida S."/>
            <person name="Kurokawa K."/>
            <person name="Ohta H."/>
        </authorList>
    </citation>
    <scope>NUCLEOTIDE SEQUENCE [LARGE SCALE GENOMIC DNA]</scope>
    <source>
        <strain evidence="6 7">NIES-2285</strain>
    </source>
</reference>
<feature type="region of interest" description="Disordered" evidence="4">
    <location>
        <begin position="1"/>
        <end position="24"/>
    </location>
</feature>
<dbReference type="STRING" id="105231.A0A1Y1ISR5"/>